<protein>
    <submittedName>
        <fullName evidence="2">Uncharacterized protein</fullName>
    </submittedName>
</protein>
<name>A0A4R6IEP4_9MOLU</name>
<comment type="caution">
    <text evidence="2">The sequence shown here is derived from an EMBL/GenBank/DDBJ whole genome shotgun (WGS) entry which is preliminary data.</text>
</comment>
<dbReference type="EMBL" id="SNWN01000010">
    <property type="protein sequence ID" value="TDO20454.1"/>
    <property type="molecule type" value="Genomic_DNA"/>
</dbReference>
<feature type="transmembrane region" description="Helical" evidence="1">
    <location>
        <begin position="7"/>
        <end position="32"/>
    </location>
</feature>
<sequence>MLKRKYFYLLSICNTLCFLIAFVFGIVFLIHVTEKVRIHGVIILIATVLFAIFKFCFYIQNAATNFSLSKNISIIRIIVFILIQVCCSILMWPKFKEIINNENLGWFDIGTLIMLLLNTINMWQLLIFDLAKYYNFKRDTPIYIKYRKNFKFFEKVYNKLFIF</sequence>
<evidence type="ECO:0000313" key="3">
    <source>
        <dbReference type="Proteomes" id="UP000295518"/>
    </source>
</evidence>
<keyword evidence="1" id="KW-1133">Transmembrane helix</keyword>
<reference evidence="2 3" key="1">
    <citation type="submission" date="2019-03" db="EMBL/GenBank/DDBJ databases">
        <title>Genomic Encyclopedia of Archaeal and Bacterial Type Strains, Phase II (KMG-II): from individual species to whole genera.</title>
        <authorList>
            <person name="Goeker M."/>
        </authorList>
    </citation>
    <scope>NUCLEOTIDE SEQUENCE [LARGE SCALE GENOMIC DNA]</scope>
    <source>
        <strain evidence="2 3">ATCC 700618</strain>
    </source>
</reference>
<organism evidence="2 3">
    <name type="scientific">Mycoplasma testudineum</name>
    <dbReference type="NCBI Taxonomy" id="244584"/>
    <lineage>
        <taxon>Bacteria</taxon>
        <taxon>Bacillati</taxon>
        <taxon>Mycoplasmatota</taxon>
        <taxon>Mollicutes</taxon>
        <taxon>Mycoplasmataceae</taxon>
        <taxon>Mycoplasma</taxon>
    </lineage>
</organism>
<evidence type="ECO:0000313" key="2">
    <source>
        <dbReference type="EMBL" id="TDO20454.1"/>
    </source>
</evidence>
<feature type="transmembrane region" description="Helical" evidence="1">
    <location>
        <begin position="71"/>
        <end position="92"/>
    </location>
</feature>
<keyword evidence="3" id="KW-1185">Reference proteome</keyword>
<dbReference type="AlphaFoldDB" id="A0A4R6IEP4"/>
<feature type="transmembrane region" description="Helical" evidence="1">
    <location>
        <begin position="104"/>
        <end position="128"/>
    </location>
</feature>
<keyword evidence="1" id="KW-0812">Transmembrane</keyword>
<feature type="transmembrane region" description="Helical" evidence="1">
    <location>
        <begin position="38"/>
        <end position="59"/>
    </location>
</feature>
<gene>
    <name evidence="2" type="ORF">EI74_0282</name>
</gene>
<keyword evidence="1" id="KW-0472">Membrane</keyword>
<proteinExistence type="predicted"/>
<accession>A0A4R6IEP4</accession>
<evidence type="ECO:0000256" key="1">
    <source>
        <dbReference type="SAM" id="Phobius"/>
    </source>
</evidence>
<dbReference type="Proteomes" id="UP000295518">
    <property type="component" value="Unassembled WGS sequence"/>
</dbReference>